<dbReference type="RefSeq" id="WP_036153162.1">
    <property type="nucleotide sequence ID" value="NZ_AVCX01000008.1"/>
</dbReference>
<dbReference type="InterPro" id="IPR003737">
    <property type="entry name" value="GlcNAc_PI_deacetylase-related"/>
</dbReference>
<dbReference type="InterPro" id="IPR024078">
    <property type="entry name" value="LmbE-like_dom_sf"/>
</dbReference>
<dbReference type="EMBL" id="JPVP01000053">
    <property type="protein sequence ID" value="KGR85751.1"/>
    <property type="molecule type" value="Genomic_DNA"/>
</dbReference>
<dbReference type="SUPFAM" id="SSF102588">
    <property type="entry name" value="LmbE-like"/>
    <property type="match status" value="1"/>
</dbReference>
<protein>
    <submittedName>
        <fullName evidence="2">Deacetylase</fullName>
    </submittedName>
</protein>
<dbReference type="STRING" id="1220589.CD32_07825"/>
<reference evidence="2 3" key="1">
    <citation type="submission" date="2014-02" db="EMBL/GenBank/DDBJ databases">
        <title>Draft genome sequence of Lysinibacillus odysseyi NBRC 100172.</title>
        <authorList>
            <person name="Zhang F."/>
            <person name="Wang G."/>
            <person name="Zhang L."/>
        </authorList>
    </citation>
    <scope>NUCLEOTIDE SEQUENCE [LARGE SCALE GENOMIC DNA]</scope>
    <source>
        <strain evidence="2 3">NBRC 100172</strain>
    </source>
</reference>
<dbReference type="Proteomes" id="UP000030437">
    <property type="component" value="Unassembled WGS sequence"/>
</dbReference>
<dbReference type="PANTHER" id="PTHR12993:SF27">
    <property type="entry name" value="N-ACETYL-ALPHA-D-GLUCOSAMINYL L-MALATE DEACETYLASE 2-RELATED"/>
    <property type="match status" value="1"/>
</dbReference>
<evidence type="ECO:0000256" key="1">
    <source>
        <dbReference type="ARBA" id="ARBA00001947"/>
    </source>
</evidence>
<comment type="caution">
    <text evidence="2">The sequence shown here is derived from an EMBL/GenBank/DDBJ whole genome shotgun (WGS) entry which is preliminary data.</text>
</comment>
<name>A0A0A3ILV2_9BACI</name>
<sequence>MILEQERQILLVFPHPDDEAFSCAGSVRLYANMGVPVTYACLTLGEMGRNLGNPPFATRESLPEIRRAELKAAVEAMGIKDLRMMGLRDKTVEFEDDEKMVKMVSDLIEELNPSLIFTFFPGFAVHPDHEATARAVVEAVRRMPKEQRPKIWGVAFANDTVEKMGEATINVDVSTVKLDKLKALQAHASQTAWMMAETTKRVEEGQPMSESWLNVEKFYLIQHEDEIDQSINSASL</sequence>
<dbReference type="eggNOG" id="COG2120">
    <property type="taxonomic scope" value="Bacteria"/>
</dbReference>
<accession>A0A0A3ILV2</accession>
<evidence type="ECO:0000313" key="2">
    <source>
        <dbReference type="EMBL" id="KGR85751.1"/>
    </source>
</evidence>
<dbReference type="Gene3D" id="3.40.50.10320">
    <property type="entry name" value="LmbE-like"/>
    <property type="match status" value="1"/>
</dbReference>
<keyword evidence="3" id="KW-1185">Reference proteome</keyword>
<dbReference type="NCBIfam" id="TIGR04000">
    <property type="entry name" value="thiol_BshB2"/>
    <property type="match status" value="1"/>
</dbReference>
<dbReference type="OrthoDB" id="9790023at2"/>
<dbReference type="PANTHER" id="PTHR12993">
    <property type="entry name" value="N-ACETYLGLUCOSAMINYL-PHOSPHATIDYLINOSITOL DE-N-ACETYLASE-RELATED"/>
    <property type="match status" value="1"/>
</dbReference>
<evidence type="ECO:0000313" key="3">
    <source>
        <dbReference type="Proteomes" id="UP000030437"/>
    </source>
</evidence>
<proteinExistence type="predicted"/>
<dbReference type="Pfam" id="PF02585">
    <property type="entry name" value="PIG-L"/>
    <property type="match status" value="1"/>
</dbReference>
<comment type="cofactor">
    <cofactor evidence="1">
        <name>Zn(2+)</name>
        <dbReference type="ChEBI" id="CHEBI:29105"/>
    </cofactor>
</comment>
<gene>
    <name evidence="2" type="ORF">CD32_07825</name>
</gene>
<dbReference type="AlphaFoldDB" id="A0A0A3ILV2"/>
<dbReference type="GO" id="GO:0016811">
    <property type="term" value="F:hydrolase activity, acting on carbon-nitrogen (but not peptide) bonds, in linear amides"/>
    <property type="evidence" value="ECO:0007669"/>
    <property type="project" value="TreeGrafter"/>
</dbReference>
<dbReference type="InterPro" id="IPR023841">
    <property type="entry name" value="BshB2"/>
</dbReference>
<organism evidence="2 3">
    <name type="scientific">Lysinibacillus odysseyi 34hs-1 = NBRC 100172</name>
    <dbReference type="NCBI Taxonomy" id="1220589"/>
    <lineage>
        <taxon>Bacteria</taxon>
        <taxon>Bacillati</taxon>
        <taxon>Bacillota</taxon>
        <taxon>Bacilli</taxon>
        <taxon>Bacillales</taxon>
        <taxon>Bacillaceae</taxon>
        <taxon>Lysinibacillus</taxon>
    </lineage>
</organism>